<protein>
    <submittedName>
        <fullName evidence="3">Uncharacterized protein</fullName>
    </submittedName>
</protein>
<feature type="chain" id="PRO_5005602134" evidence="2">
    <location>
        <begin position="20"/>
        <end position="244"/>
    </location>
</feature>
<dbReference type="OrthoDB" id="10584501at2759"/>
<keyword evidence="4" id="KW-1185">Reference proteome</keyword>
<evidence type="ECO:0000256" key="2">
    <source>
        <dbReference type="SAM" id="SignalP"/>
    </source>
</evidence>
<proteinExistence type="predicted"/>
<gene>
    <name evidence="3" type="ORF">Ctob_010421</name>
</gene>
<comment type="caution">
    <text evidence="3">The sequence shown here is derived from an EMBL/GenBank/DDBJ whole genome shotgun (WGS) entry which is preliminary data.</text>
</comment>
<reference evidence="4" key="1">
    <citation type="journal article" date="2015" name="PLoS Genet.">
        <title>Genome Sequence and Transcriptome Analyses of Chrysochromulina tobin: Metabolic Tools for Enhanced Algal Fitness in the Prominent Order Prymnesiales (Haptophyceae).</title>
        <authorList>
            <person name="Hovde B.T."/>
            <person name="Deodato C.R."/>
            <person name="Hunsperger H.M."/>
            <person name="Ryken S.A."/>
            <person name="Yost W."/>
            <person name="Jha R.K."/>
            <person name="Patterson J."/>
            <person name="Monnat R.J. Jr."/>
            <person name="Barlow S.B."/>
            <person name="Starkenburg S.R."/>
            <person name="Cattolico R.A."/>
        </authorList>
    </citation>
    <scope>NUCLEOTIDE SEQUENCE</scope>
    <source>
        <strain evidence="4">CCMP291</strain>
    </source>
</reference>
<keyword evidence="1" id="KW-1133">Transmembrane helix</keyword>
<name>A0A0M0JTV5_9EUKA</name>
<feature type="signal peptide" evidence="2">
    <location>
        <begin position="1"/>
        <end position="19"/>
    </location>
</feature>
<keyword evidence="2" id="KW-0732">Signal</keyword>
<evidence type="ECO:0000313" key="4">
    <source>
        <dbReference type="Proteomes" id="UP000037460"/>
    </source>
</evidence>
<dbReference type="AlphaFoldDB" id="A0A0M0JTV5"/>
<feature type="transmembrane region" description="Helical" evidence="1">
    <location>
        <begin position="109"/>
        <end position="141"/>
    </location>
</feature>
<dbReference type="EMBL" id="JWZX01002398">
    <property type="protein sequence ID" value="KOO29553.1"/>
    <property type="molecule type" value="Genomic_DNA"/>
</dbReference>
<organism evidence="3 4">
    <name type="scientific">Chrysochromulina tobinii</name>
    <dbReference type="NCBI Taxonomy" id="1460289"/>
    <lineage>
        <taxon>Eukaryota</taxon>
        <taxon>Haptista</taxon>
        <taxon>Haptophyta</taxon>
        <taxon>Prymnesiophyceae</taxon>
        <taxon>Prymnesiales</taxon>
        <taxon>Chrysochromulinaceae</taxon>
        <taxon>Chrysochromulina</taxon>
    </lineage>
</organism>
<accession>A0A0M0JTV5</accession>
<evidence type="ECO:0000313" key="3">
    <source>
        <dbReference type="EMBL" id="KOO29553.1"/>
    </source>
</evidence>
<evidence type="ECO:0000256" key="1">
    <source>
        <dbReference type="SAM" id="Phobius"/>
    </source>
</evidence>
<keyword evidence="1" id="KW-0812">Transmembrane</keyword>
<sequence length="244" mass="26739">MALIVALHAIGFLFQPSFHPPYAPEIANTIQRWEISTLRDQIHAGRVKRVAIYQDCSSVEVLDVNGLQRKIDIFPEVAPLLVKDMHAEHIDFFVAPAPEPSPLVPFARAFVFTLLVVWIIDALGMLPTFLFGAAIIGWLVLHAAHELDLMLTEAWEGMHASLVTSVEKHDAACAATLAYVGLRARRRARRFEKDEEHEEGSEAGAAPALLYRIRGLDSASAEAIPALVEAKDEGGPDGQSSFGI</sequence>
<keyword evidence="1" id="KW-0472">Membrane</keyword>
<dbReference type="Proteomes" id="UP000037460">
    <property type="component" value="Unassembled WGS sequence"/>
</dbReference>